<reference evidence="7" key="1">
    <citation type="journal article" date="2014" name="Int. J. Syst. Evol. Microbiol.">
        <title>Complete genome sequence of Corynebacterium casei LMG S-19264T (=DSM 44701T), isolated from a smear-ripened cheese.</title>
        <authorList>
            <consortium name="US DOE Joint Genome Institute (JGI-PGF)"/>
            <person name="Walter F."/>
            <person name="Albersmeier A."/>
            <person name="Kalinowski J."/>
            <person name="Ruckert C."/>
        </authorList>
    </citation>
    <scope>NUCLEOTIDE SEQUENCE</scope>
    <source>
        <strain evidence="7">JCM 3172</strain>
    </source>
</reference>
<gene>
    <name evidence="7" type="ORF">GCM10014713_10600</name>
</gene>
<dbReference type="InterPro" id="IPR002314">
    <property type="entry name" value="aa-tRNA-synt_IIb"/>
</dbReference>
<keyword evidence="4" id="KW-0648">Protein biosynthesis</keyword>
<evidence type="ECO:0000256" key="4">
    <source>
        <dbReference type="ARBA" id="ARBA00022917"/>
    </source>
</evidence>
<accession>A0A918LML2</accession>
<reference evidence="7" key="2">
    <citation type="submission" date="2020-09" db="EMBL/GenBank/DDBJ databases">
        <authorList>
            <person name="Sun Q."/>
            <person name="Ohkuma M."/>
        </authorList>
    </citation>
    <scope>NUCLEOTIDE SEQUENCE</scope>
    <source>
        <strain evidence="7">JCM 3172</strain>
    </source>
</reference>
<sequence length="274" mass="29777">MPTFVAPGIAVLESEEAALFDALEARFQEIAIALGGRAVAGPALLPVEDLARLDFFRNFPHLGLPVATLSDEARGELARGEAALPAPEHTLVSTGCCLPTATCYGLLLTLRDRGLDTPEVITSIGRCFRNEEHYDGLRRLRAFHMREVLYVGSRDGVVDHLARSTELVLGLAGRLGIKVRQEPATDPFYAGDGARSLFNELDPVKFEFVSDDGTAIASVNRHRNFFGERLGIRFGDESAYSGCLAFGVERWVHALLQAHGDPQRALGAIHELVA</sequence>
<dbReference type="InterPro" id="IPR006195">
    <property type="entry name" value="aa-tRNA-synth_II"/>
</dbReference>
<dbReference type="RefSeq" id="WP_189200103.1">
    <property type="nucleotide sequence ID" value="NZ_BMQQ01000002.1"/>
</dbReference>
<comment type="caution">
    <text evidence="7">The sequence shown here is derived from an EMBL/GenBank/DDBJ whole genome shotgun (WGS) entry which is preliminary data.</text>
</comment>
<organism evidence="7 8">
    <name type="scientific">Streptomyces purpureus</name>
    <dbReference type="NCBI Taxonomy" id="1951"/>
    <lineage>
        <taxon>Bacteria</taxon>
        <taxon>Bacillati</taxon>
        <taxon>Actinomycetota</taxon>
        <taxon>Actinomycetes</taxon>
        <taxon>Kitasatosporales</taxon>
        <taxon>Streptomycetaceae</taxon>
        <taxon>Streptomyces</taxon>
    </lineage>
</organism>
<dbReference type="Pfam" id="PF00587">
    <property type="entry name" value="tRNA-synt_2b"/>
    <property type="match status" value="1"/>
</dbReference>
<dbReference type="AlphaFoldDB" id="A0A918LML2"/>
<evidence type="ECO:0000259" key="6">
    <source>
        <dbReference type="PROSITE" id="PS50862"/>
    </source>
</evidence>
<dbReference type="Proteomes" id="UP000619486">
    <property type="component" value="Unassembled WGS sequence"/>
</dbReference>
<dbReference type="Gene3D" id="3.30.930.10">
    <property type="entry name" value="Bira Bifunctional Protein, Domain 2"/>
    <property type="match status" value="1"/>
</dbReference>
<dbReference type="GO" id="GO:0005524">
    <property type="term" value="F:ATP binding"/>
    <property type="evidence" value="ECO:0007669"/>
    <property type="project" value="UniProtKB-KW"/>
</dbReference>
<feature type="domain" description="Aminoacyl-transfer RNA synthetases class-II family profile" evidence="6">
    <location>
        <begin position="118"/>
        <end position="259"/>
    </location>
</feature>
<name>A0A918LML2_9ACTN</name>
<keyword evidence="1 7" id="KW-0436">Ligase</keyword>
<proteinExistence type="predicted"/>
<evidence type="ECO:0000313" key="8">
    <source>
        <dbReference type="Proteomes" id="UP000619486"/>
    </source>
</evidence>
<dbReference type="GO" id="GO:0004812">
    <property type="term" value="F:aminoacyl-tRNA ligase activity"/>
    <property type="evidence" value="ECO:0007669"/>
    <property type="project" value="UniProtKB-KW"/>
</dbReference>
<evidence type="ECO:0000313" key="7">
    <source>
        <dbReference type="EMBL" id="GGT19448.1"/>
    </source>
</evidence>
<keyword evidence="8" id="KW-1185">Reference proteome</keyword>
<evidence type="ECO:0000256" key="1">
    <source>
        <dbReference type="ARBA" id="ARBA00022598"/>
    </source>
</evidence>
<protein>
    <submittedName>
        <fullName evidence="7">Amino acid--[acyl-carrier-protein] ligase 1</fullName>
    </submittedName>
</protein>
<dbReference type="GO" id="GO:0006418">
    <property type="term" value="P:tRNA aminoacylation for protein translation"/>
    <property type="evidence" value="ECO:0007669"/>
    <property type="project" value="InterPro"/>
</dbReference>
<dbReference type="PROSITE" id="PS50862">
    <property type="entry name" value="AA_TRNA_LIGASE_II"/>
    <property type="match status" value="1"/>
</dbReference>
<keyword evidence="5" id="KW-0030">Aminoacyl-tRNA synthetase</keyword>
<dbReference type="SUPFAM" id="SSF55681">
    <property type="entry name" value="Class II aaRS and biotin synthetases"/>
    <property type="match status" value="1"/>
</dbReference>
<keyword evidence="2" id="KW-0547">Nucleotide-binding</keyword>
<evidence type="ECO:0000256" key="5">
    <source>
        <dbReference type="ARBA" id="ARBA00023146"/>
    </source>
</evidence>
<evidence type="ECO:0000256" key="2">
    <source>
        <dbReference type="ARBA" id="ARBA00022741"/>
    </source>
</evidence>
<keyword evidence="3" id="KW-0067">ATP-binding</keyword>
<evidence type="ECO:0000256" key="3">
    <source>
        <dbReference type="ARBA" id="ARBA00022840"/>
    </source>
</evidence>
<dbReference type="EMBL" id="BMQQ01000002">
    <property type="protein sequence ID" value="GGT19448.1"/>
    <property type="molecule type" value="Genomic_DNA"/>
</dbReference>
<dbReference type="InterPro" id="IPR045864">
    <property type="entry name" value="aa-tRNA-synth_II/BPL/LPL"/>
</dbReference>